<sequence>MVEFKTIVNDVKTGKSYNVKVSGHHANSLNGKNIGEIVDGIFVGLPGYKLKITGGSDKNGTPMRSDLPGPKRKKLLLSDGLGFKERYPGERKRVGVRGSTISSEIVQINMAIAEYGPKAIEELLPPAPAEGAKAEKH</sequence>
<reference evidence="5 6" key="1">
    <citation type="journal article" date="2014" name="Appl. Environ. Microbiol.">
        <title>Comparative Genome Analysis of 'Candidatus Methanoplasma termitum' Indicates a New Mode of Energy Metabolism in the Seventh Order of Methanogens.</title>
        <authorList>
            <person name="Lang K."/>
            <person name="Schuldes J."/>
            <person name="Klingl A."/>
            <person name="Poehlein A."/>
            <person name="Daniel R."/>
            <person name="Brune A."/>
        </authorList>
    </citation>
    <scope>NUCLEOTIDE SEQUENCE [LARGE SCALE GENOMIC DNA]</scope>
    <source>
        <strain evidence="6">Mpt1</strain>
    </source>
</reference>
<dbReference type="Pfam" id="PF01092">
    <property type="entry name" value="Ribosomal_S6e"/>
    <property type="match status" value="1"/>
</dbReference>
<dbReference type="GO" id="GO:0003735">
    <property type="term" value="F:structural constituent of ribosome"/>
    <property type="evidence" value="ECO:0007669"/>
    <property type="project" value="InterPro"/>
</dbReference>
<dbReference type="SMART" id="SM01405">
    <property type="entry name" value="Ribosomal_S6e"/>
    <property type="match status" value="1"/>
</dbReference>
<dbReference type="PROSITE" id="PS00578">
    <property type="entry name" value="RIBOSOMAL_S6E"/>
    <property type="match status" value="1"/>
</dbReference>
<dbReference type="AlphaFoldDB" id="A0A0A7LFD5"/>
<evidence type="ECO:0000256" key="2">
    <source>
        <dbReference type="ARBA" id="ARBA00022980"/>
    </source>
</evidence>
<dbReference type="STRING" id="1577791.Mpt1_c11400"/>
<dbReference type="GO" id="GO:1990904">
    <property type="term" value="C:ribonucleoprotein complex"/>
    <property type="evidence" value="ECO:0007669"/>
    <property type="project" value="UniProtKB-KW"/>
</dbReference>
<dbReference type="PANTHER" id="PTHR11502">
    <property type="entry name" value="40S RIBOSOMAL PROTEIN S6"/>
    <property type="match status" value="1"/>
</dbReference>
<evidence type="ECO:0000256" key="4">
    <source>
        <dbReference type="HAMAP-Rule" id="MF_00512"/>
    </source>
</evidence>
<dbReference type="RefSeq" id="WP_048112977.1">
    <property type="nucleotide sequence ID" value="NZ_CP010070.1"/>
</dbReference>
<protein>
    <recommendedName>
        <fullName evidence="4">Small ribosomal subunit protein eS6</fullName>
    </recommendedName>
</protein>
<keyword evidence="3 4" id="KW-0687">Ribonucleoprotein</keyword>
<dbReference type="HAMAP" id="MF_00512">
    <property type="entry name" value="Ribosomal_eS6"/>
    <property type="match status" value="1"/>
</dbReference>
<evidence type="ECO:0000313" key="6">
    <source>
        <dbReference type="Proteomes" id="UP000030787"/>
    </source>
</evidence>
<dbReference type="NCBIfam" id="NF003294">
    <property type="entry name" value="PRK04290.1-3"/>
    <property type="match status" value="1"/>
</dbReference>
<dbReference type="Proteomes" id="UP000030787">
    <property type="component" value="Chromosome"/>
</dbReference>
<comment type="similarity">
    <text evidence="1 4">Belongs to the eukaryotic ribosomal protein eS6 family.</text>
</comment>
<evidence type="ECO:0000256" key="1">
    <source>
        <dbReference type="ARBA" id="ARBA00009312"/>
    </source>
</evidence>
<dbReference type="OrthoDB" id="7793at2157"/>
<evidence type="ECO:0000256" key="3">
    <source>
        <dbReference type="ARBA" id="ARBA00023274"/>
    </source>
</evidence>
<organism evidence="5 6">
    <name type="scientific">Candidatus Methanoplasma termitum</name>
    <dbReference type="NCBI Taxonomy" id="1577791"/>
    <lineage>
        <taxon>Archaea</taxon>
        <taxon>Methanobacteriati</taxon>
        <taxon>Thermoplasmatota</taxon>
        <taxon>Thermoplasmata</taxon>
        <taxon>Methanomassiliicoccales</taxon>
        <taxon>Methanomassiliicoccaceae</taxon>
        <taxon>Candidatus Methanoplasma</taxon>
    </lineage>
</organism>
<dbReference type="GO" id="GO:0005840">
    <property type="term" value="C:ribosome"/>
    <property type="evidence" value="ECO:0007669"/>
    <property type="project" value="UniProtKB-KW"/>
</dbReference>
<evidence type="ECO:0000313" key="5">
    <source>
        <dbReference type="EMBL" id="AIZ57002.1"/>
    </source>
</evidence>
<name>A0A0A7LFD5_9ARCH</name>
<keyword evidence="2 4" id="KW-0689">Ribosomal protein</keyword>
<dbReference type="KEGG" id="mear:Mpt1_c11400"/>
<dbReference type="InterPro" id="IPR001377">
    <property type="entry name" value="Ribosomal_eS6"/>
</dbReference>
<keyword evidence="6" id="KW-1185">Reference proteome</keyword>
<proteinExistence type="inferred from homology"/>
<gene>
    <name evidence="4 5" type="primary">rps6e</name>
    <name evidence="5" type="ORF">Mpt1_c11400</name>
</gene>
<dbReference type="GeneID" id="24818802"/>
<dbReference type="HOGENOM" id="CLU_109671_1_1_2"/>
<dbReference type="InterPro" id="IPR020924">
    <property type="entry name" value="Ribosomal_eS6_arc"/>
</dbReference>
<dbReference type="GO" id="GO:0006412">
    <property type="term" value="P:translation"/>
    <property type="evidence" value="ECO:0007669"/>
    <property type="project" value="UniProtKB-UniRule"/>
</dbReference>
<dbReference type="InterPro" id="IPR018282">
    <property type="entry name" value="Ribosomal_eS6_CS"/>
</dbReference>
<dbReference type="EMBL" id="CP010070">
    <property type="protein sequence ID" value="AIZ57002.1"/>
    <property type="molecule type" value="Genomic_DNA"/>
</dbReference>
<accession>A0A0A7LFD5</accession>